<evidence type="ECO:0000256" key="4">
    <source>
        <dbReference type="ARBA" id="ARBA00022448"/>
    </source>
</evidence>
<sequence>MYSPLRNRPATMSTTLDSIPPDSTSSRIPRRLMNEEQTDSVIKTPSFLFGQKRRSAASGNQYIINPFSGQNTPSDDIFASRETGSTSGKSVHWSAALVQERSVPHESARSSLRTLSSQTTDSFSPSTNFSPGWAYLIICYIYCCIVFCVLTAPPLRSIRDDIEPARKASRRSMSIPVVNTPFPTNETAKPASEAAQSPADTWVTVYGFPPEQAGNVLKHFSRHGEIVSHQIPSRGNWMHIRYSCSVHARQALCRNASLIGNALLVGVVPCTDKDIIGTDAPQTVMSPVLSRSIVAEQSNENQISEEIPSITPEKRNQSSLEDFANPNLSVSSRAGMRSLTVYYDGHQDSKNNQPVKHDSIMNRLLTAVAL</sequence>
<dbReference type="PANTHER" id="PTHR21527">
    <property type="entry name" value="NUCLEOPORIN NUP35"/>
    <property type="match status" value="1"/>
</dbReference>
<keyword evidence="8 12" id="KW-0906">Nuclear pore complex</keyword>
<dbReference type="PANTHER" id="PTHR21527:SF6">
    <property type="entry name" value="NUCLEOPORIN NUP35"/>
    <property type="match status" value="1"/>
</dbReference>
<evidence type="ECO:0000256" key="7">
    <source>
        <dbReference type="ARBA" id="ARBA00023010"/>
    </source>
</evidence>
<dbReference type="InterPro" id="IPR007846">
    <property type="entry name" value="RRM_NUP35_dom"/>
</dbReference>
<keyword evidence="17" id="KW-1185">Reference proteome</keyword>
<dbReference type="OrthoDB" id="10015491at2759"/>
<evidence type="ECO:0000256" key="9">
    <source>
        <dbReference type="ARBA" id="ARBA00023242"/>
    </source>
</evidence>
<dbReference type="GO" id="GO:0005543">
    <property type="term" value="F:phospholipid binding"/>
    <property type="evidence" value="ECO:0007669"/>
    <property type="project" value="TreeGrafter"/>
</dbReference>
<evidence type="ECO:0000256" key="5">
    <source>
        <dbReference type="ARBA" id="ARBA00022816"/>
    </source>
</evidence>
<evidence type="ECO:0000256" key="13">
    <source>
        <dbReference type="SAM" id="MobiDB-lite"/>
    </source>
</evidence>
<evidence type="ECO:0000256" key="2">
    <source>
        <dbReference type="ARBA" id="ARBA00009454"/>
    </source>
</evidence>
<dbReference type="Gene3D" id="3.30.70.330">
    <property type="match status" value="1"/>
</dbReference>
<proteinExistence type="inferred from homology"/>
<evidence type="ECO:0000256" key="14">
    <source>
        <dbReference type="SAM" id="Phobius"/>
    </source>
</evidence>
<dbReference type="GO" id="GO:0017056">
    <property type="term" value="F:structural constituent of nuclear pore"/>
    <property type="evidence" value="ECO:0007669"/>
    <property type="project" value="InterPro"/>
</dbReference>
<evidence type="ECO:0000259" key="15">
    <source>
        <dbReference type="PROSITE" id="PS51472"/>
    </source>
</evidence>
<dbReference type="GO" id="GO:0003676">
    <property type="term" value="F:nucleic acid binding"/>
    <property type="evidence" value="ECO:0007669"/>
    <property type="project" value="InterPro"/>
</dbReference>
<keyword evidence="9 12" id="KW-0539">Nucleus</keyword>
<feature type="compositionally biased region" description="Polar residues" evidence="13">
    <location>
        <begin position="10"/>
        <end position="27"/>
    </location>
</feature>
<dbReference type="Pfam" id="PF05172">
    <property type="entry name" value="RRM_Nup35"/>
    <property type="match status" value="1"/>
</dbReference>
<feature type="region of interest" description="Disordered" evidence="13">
    <location>
        <begin position="176"/>
        <end position="195"/>
    </location>
</feature>
<dbReference type="GO" id="GO:0051028">
    <property type="term" value="P:mRNA transport"/>
    <property type="evidence" value="ECO:0007669"/>
    <property type="project" value="UniProtKB-UniRule"/>
</dbReference>
<feature type="region of interest" description="Disordered" evidence="13">
    <location>
        <begin position="1"/>
        <end position="37"/>
    </location>
</feature>
<feature type="transmembrane region" description="Helical" evidence="14">
    <location>
        <begin position="132"/>
        <end position="152"/>
    </location>
</feature>
<dbReference type="AlphaFoldDB" id="A0A0D8XV70"/>
<organism evidence="16 17">
    <name type="scientific">Dictyocaulus viviparus</name>
    <name type="common">Bovine lungworm</name>
    <dbReference type="NCBI Taxonomy" id="29172"/>
    <lineage>
        <taxon>Eukaryota</taxon>
        <taxon>Metazoa</taxon>
        <taxon>Ecdysozoa</taxon>
        <taxon>Nematoda</taxon>
        <taxon>Chromadorea</taxon>
        <taxon>Rhabditida</taxon>
        <taxon>Rhabditina</taxon>
        <taxon>Rhabditomorpha</taxon>
        <taxon>Strongyloidea</taxon>
        <taxon>Metastrongylidae</taxon>
        <taxon>Dictyocaulus</taxon>
    </lineage>
</organism>
<evidence type="ECO:0000256" key="11">
    <source>
        <dbReference type="ARBA" id="ARBA00030250"/>
    </source>
</evidence>
<keyword evidence="6" id="KW-0653">Protein transport</keyword>
<reference evidence="17" key="2">
    <citation type="journal article" date="2016" name="Sci. Rep.">
        <title>Dictyocaulus viviparus genome, variome and transcriptome elucidate lungworm biology and support future intervention.</title>
        <authorList>
            <person name="McNulty S.N."/>
            <person name="Strube C."/>
            <person name="Rosa B.A."/>
            <person name="Martin J.C."/>
            <person name="Tyagi R."/>
            <person name="Choi Y.J."/>
            <person name="Wang Q."/>
            <person name="Hallsworth Pepin K."/>
            <person name="Zhang X."/>
            <person name="Ozersky P."/>
            <person name="Wilson R.K."/>
            <person name="Sternberg P.W."/>
            <person name="Gasser R.B."/>
            <person name="Mitreva M."/>
        </authorList>
    </citation>
    <scope>NUCLEOTIDE SEQUENCE [LARGE SCALE GENOMIC DNA]</scope>
    <source>
        <strain evidence="17">HannoverDv2000</strain>
    </source>
</reference>
<keyword evidence="4 12" id="KW-0813">Transport</keyword>
<dbReference type="InterPro" id="IPR012677">
    <property type="entry name" value="Nucleotide-bd_a/b_plait_sf"/>
</dbReference>
<keyword evidence="7" id="KW-0811">Translocation</keyword>
<name>A0A0D8XV70_DICVI</name>
<evidence type="ECO:0000256" key="3">
    <source>
        <dbReference type="ARBA" id="ARBA00016439"/>
    </source>
</evidence>
<protein>
    <recommendedName>
        <fullName evidence="3">Nucleoporin NUP35</fullName>
    </recommendedName>
    <alternativeName>
        <fullName evidence="11">35 kDa nucleoporin</fullName>
    </alternativeName>
    <alternativeName>
        <fullName evidence="10">Nucleoporin NUP53</fullName>
    </alternativeName>
</protein>
<feature type="compositionally biased region" description="Low complexity" evidence="13">
    <location>
        <begin position="109"/>
        <end position="122"/>
    </location>
</feature>
<comment type="subcellular location">
    <subcellularLocation>
        <location evidence="1">Nucleus</location>
        <location evidence="1">Nuclear pore complex</location>
    </subcellularLocation>
</comment>
<gene>
    <name evidence="16" type="ORF">DICVIV_05460</name>
</gene>
<dbReference type="GO" id="GO:0044615">
    <property type="term" value="C:nuclear pore nuclear basket"/>
    <property type="evidence" value="ECO:0007669"/>
    <property type="project" value="TreeGrafter"/>
</dbReference>
<evidence type="ECO:0000256" key="1">
    <source>
        <dbReference type="ARBA" id="ARBA00004567"/>
    </source>
</evidence>
<dbReference type="GO" id="GO:0006999">
    <property type="term" value="P:nuclear pore organization"/>
    <property type="evidence" value="ECO:0007669"/>
    <property type="project" value="TreeGrafter"/>
</dbReference>
<feature type="domain" description="RRM Nup35-type" evidence="15">
    <location>
        <begin position="197"/>
        <end position="277"/>
    </location>
</feature>
<reference evidence="16 17" key="1">
    <citation type="submission" date="2013-11" db="EMBL/GenBank/DDBJ databases">
        <title>Draft genome of the bovine lungworm Dictyocaulus viviparus.</title>
        <authorList>
            <person name="Mitreva M."/>
        </authorList>
    </citation>
    <scope>NUCLEOTIDE SEQUENCE [LARGE SCALE GENOMIC DNA]</scope>
    <source>
        <strain evidence="16 17">HannoverDv2000</strain>
    </source>
</reference>
<dbReference type="CDD" id="cd12441">
    <property type="entry name" value="RRM_Nup53_like"/>
    <property type="match status" value="1"/>
</dbReference>
<dbReference type="EMBL" id="KN716268">
    <property type="protein sequence ID" value="KJH48415.1"/>
    <property type="molecule type" value="Genomic_DNA"/>
</dbReference>
<dbReference type="Proteomes" id="UP000053766">
    <property type="component" value="Unassembled WGS sequence"/>
</dbReference>
<dbReference type="PROSITE" id="PS51472">
    <property type="entry name" value="RRM_NUP35"/>
    <property type="match status" value="1"/>
</dbReference>
<dbReference type="GO" id="GO:0006607">
    <property type="term" value="P:NLS-bearing protein import into nucleus"/>
    <property type="evidence" value="ECO:0007669"/>
    <property type="project" value="TreeGrafter"/>
</dbReference>
<evidence type="ECO:0000256" key="10">
    <source>
        <dbReference type="ARBA" id="ARBA00029997"/>
    </source>
</evidence>
<feature type="region of interest" description="Disordered" evidence="13">
    <location>
        <begin position="105"/>
        <end position="124"/>
    </location>
</feature>
<dbReference type="InterPro" id="IPR035979">
    <property type="entry name" value="RBD_domain_sf"/>
</dbReference>
<evidence type="ECO:0000256" key="8">
    <source>
        <dbReference type="ARBA" id="ARBA00023132"/>
    </source>
</evidence>
<evidence type="ECO:0000313" key="16">
    <source>
        <dbReference type="EMBL" id="KJH48415.1"/>
    </source>
</evidence>
<accession>A0A0D8XV70</accession>
<keyword evidence="5 12" id="KW-0509">mRNA transport</keyword>
<evidence type="ECO:0000256" key="12">
    <source>
        <dbReference type="PROSITE-ProRule" id="PRU00804"/>
    </source>
</evidence>
<dbReference type="SUPFAM" id="SSF54928">
    <property type="entry name" value="RNA-binding domain, RBD"/>
    <property type="match status" value="1"/>
</dbReference>
<comment type="similarity">
    <text evidence="2">Belongs to the Nup35 family.</text>
</comment>
<keyword evidence="14" id="KW-0812">Transmembrane</keyword>
<evidence type="ECO:0000313" key="17">
    <source>
        <dbReference type="Proteomes" id="UP000053766"/>
    </source>
</evidence>
<dbReference type="STRING" id="29172.A0A0D8XV70"/>
<dbReference type="FunFam" id="3.30.70.330:FF:000095">
    <property type="entry name" value="Putative Nucleoporin NUP53"/>
    <property type="match status" value="1"/>
</dbReference>
<keyword evidence="14" id="KW-0472">Membrane</keyword>
<keyword evidence="14" id="KW-1133">Transmembrane helix</keyword>
<evidence type="ECO:0000256" key="6">
    <source>
        <dbReference type="ARBA" id="ARBA00022927"/>
    </source>
</evidence>
<dbReference type="GO" id="GO:0031965">
    <property type="term" value="C:nuclear membrane"/>
    <property type="evidence" value="ECO:0007669"/>
    <property type="project" value="InterPro"/>
</dbReference>
<dbReference type="GO" id="GO:0044613">
    <property type="term" value="C:nuclear pore central transport channel"/>
    <property type="evidence" value="ECO:0007669"/>
    <property type="project" value="TreeGrafter"/>
</dbReference>